<reference evidence="1" key="1">
    <citation type="journal article" date="2021" name="Proc. Natl. Acad. Sci. U.S.A.">
        <title>A Catalog of Tens of Thousands of Viruses from Human Metagenomes Reveals Hidden Associations with Chronic Diseases.</title>
        <authorList>
            <person name="Tisza M.J."/>
            <person name="Buck C.B."/>
        </authorList>
    </citation>
    <scope>NUCLEOTIDE SEQUENCE</scope>
    <source>
        <strain evidence="1">Ct0jJ30</strain>
    </source>
</reference>
<evidence type="ECO:0000313" key="1">
    <source>
        <dbReference type="EMBL" id="DAE06548.1"/>
    </source>
</evidence>
<sequence>MAFCLASGIFYHNKANRLTEELKMANNNIEAY</sequence>
<proteinExistence type="predicted"/>
<organism evidence="1">
    <name type="scientific">Myoviridae sp. ct0jJ30</name>
    <dbReference type="NCBI Taxonomy" id="2825014"/>
    <lineage>
        <taxon>Viruses</taxon>
        <taxon>Duplodnaviria</taxon>
        <taxon>Heunggongvirae</taxon>
        <taxon>Uroviricota</taxon>
        <taxon>Caudoviricetes</taxon>
    </lineage>
</organism>
<protein>
    <submittedName>
        <fullName evidence="1">Uncharacterized protein</fullName>
    </submittedName>
</protein>
<accession>A0A8S5PK46</accession>
<dbReference type="EMBL" id="BK015439">
    <property type="protein sequence ID" value="DAE06548.1"/>
    <property type="molecule type" value="Genomic_DNA"/>
</dbReference>
<name>A0A8S5PK46_9CAUD</name>